<comment type="caution">
    <text evidence="2">The sequence shown here is derived from an EMBL/GenBank/DDBJ whole genome shotgun (WGS) entry which is preliminary data.</text>
</comment>
<dbReference type="EMBL" id="JBHTKA010000001">
    <property type="protein sequence ID" value="MFD0999216.1"/>
    <property type="molecule type" value="Genomic_DNA"/>
</dbReference>
<protein>
    <submittedName>
        <fullName evidence="2">DUF4350 domain-containing protein</fullName>
    </submittedName>
</protein>
<name>A0ABW3K082_9BACT</name>
<dbReference type="Proteomes" id="UP001597112">
    <property type="component" value="Unassembled WGS sequence"/>
</dbReference>
<keyword evidence="3" id="KW-1185">Reference proteome</keyword>
<keyword evidence="1" id="KW-0472">Membrane</keyword>
<sequence>MKQNRTIIILFAVLGVLLLLYFIFGNDDKKHYQWYEDYKSGSNQPYGTSFVKQMLRSYRDKDNFIHSNRKPLHEVLDSLGDKSTDYIFIGQSLHLNQRDAQALLDFIQKGNDAFIASIELPENIIGIYENECNEDITLEEHSVKDATLNFYHDTLHTESGYTYQYRFMAEDMKYYWNAFNSSMFCDSTKSLVPLGYQEPSYVNFLKFKYGEGNIYLHTNPLVFTNYFMIKPDKAEYASGVFSHLQGENILWDEYSKVSFTGNNNPDISPLYFILSQPALKYAWWMMLAAVVLYVFFAAKRTQRVIPVLEQKVNTSLEFVKLVSALHYQNQNHLDIARKKMKYFQYFIRARYGIHTQMTQEIQIARLAEKSKVSIAEIQSIYDQYSQIERNAQYNTAIDKLVGLYNAIENFYKHCK</sequence>
<accession>A0ABW3K082</accession>
<organism evidence="2 3">
    <name type="scientific">Ohtaekwangia kribbensis</name>
    <dbReference type="NCBI Taxonomy" id="688913"/>
    <lineage>
        <taxon>Bacteria</taxon>
        <taxon>Pseudomonadati</taxon>
        <taxon>Bacteroidota</taxon>
        <taxon>Cytophagia</taxon>
        <taxon>Cytophagales</taxon>
        <taxon>Fulvivirgaceae</taxon>
        <taxon>Ohtaekwangia</taxon>
    </lineage>
</organism>
<evidence type="ECO:0000256" key="1">
    <source>
        <dbReference type="SAM" id="Phobius"/>
    </source>
</evidence>
<proteinExistence type="predicted"/>
<feature type="transmembrane region" description="Helical" evidence="1">
    <location>
        <begin position="281"/>
        <end position="298"/>
    </location>
</feature>
<gene>
    <name evidence="2" type="ORF">ACFQ21_07855</name>
</gene>
<evidence type="ECO:0000313" key="3">
    <source>
        <dbReference type="Proteomes" id="UP001597112"/>
    </source>
</evidence>
<keyword evidence="1" id="KW-0812">Transmembrane</keyword>
<dbReference type="RefSeq" id="WP_377577266.1">
    <property type="nucleotide sequence ID" value="NZ_JBHTKA010000001.1"/>
</dbReference>
<keyword evidence="1" id="KW-1133">Transmembrane helix</keyword>
<reference evidence="3" key="1">
    <citation type="journal article" date="2019" name="Int. J. Syst. Evol. Microbiol.">
        <title>The Global Catalogue of Microorganisms (GCM) 10K type strain sequencing project: providing services to taxonomists for standard genome sequencing and annotation.</title>
        <authorList>
            <consortium name="The Broad Institute Genomics Platform"/>
            <consortium name="The Broad Institute Genome Sequencing Center for Infectious Disease"/>
            <person name="Wu L."/>
            <person name="Ma J."/>
        </authorList>
    </citation>
    <scope>NUCLEOTIDE SEQUENCE [LARGE SCALE GENOMIC DNA]</scope>
    <source>
        <strain evidence="3">CCUG 58938</strain>
    </source>
</reference>
<evidence type="ECO:0000313" key="2">
    <source>
        <dbReference type="EMBL" id="MFD0999216.1"/>
    </source>
</evidence>
<feature type="transmembrane region" description="Helical" evidence="1">
    <location>
        <begin position="7"/>
        <end position="24"/>
    </location>
</feature>